<name>A0A3N1LK92_9PROT</name>
<gene>
    <name evidence="1" type="ORF">EDC65_2706</name>
</gene>
<evidence type="ECO:0000313" key="2">
    <source>
        <dbReference type="Proteomes" id="UP000278222"/>
    </source>
</evidence>
<sequence>MTAPAAAARALADVPEETWARLQAELLAQRRQRMIYAPHVDFVHRHAFDAVRNTLLSAERQPPQPPVPCAVPKGNGPGQRGRHQIHALMLPADEALYMLLCTTAVATAEPVLDRSRVFSSRPATGPEPGLVVPPLQWSRDAATALEHAIATTNAQAVVAIDIAECGQRTDRDALTEDLRQLGLPPGWLGIADDFWASFARCPRPLGVPSGLLANAGFFTVTLRWLDEWCARQGVPSVRLLDDIVMLADDLEAGHRLAAAAEAQLAARGFAVNRAKSGVDTMAAFRARRRRQARRRAHPSLSPAQALARLRATATDDPQLRSIAEGALARLARAGDPAALDHVLGQFGAAPVAARAFAGYVGRFMDDPAVADRMAAVFVAGTRQFDPWQLAWAISAFQHAPSLPDPLRSHLATLAAHKGAAMMLRIAATTVLARFATRAEWAALEAVADATRSPHLRAAIAHGLRFRPAGERTPLLGRWAARDPQVALVATALARQPAPAPAS</sequence>
<accession>A0A3N1LK92</accession>
<keyword evidence="2" id="KW-1185">Reference proteome</keyword>
<dbReference type="Proteomes" id="UP000278222">
    <property type="component" value="Unassembled WGS sequence"/>
</dbReference>
<comment type="caution">
    <text evidence="1">The sequence shown here is derived from an EMBL/GenBank/DDBJ whole genome shotgun (WGS) entry which is preliminary data.</text>
</comment>
<dbReference type="EMBL" id="RJKX01000014">
    <property type="protein sequence ID" value="ROP90846.1"/>
    <property type="molecule type" value="Genomic_DNA"/>
</dbReference>
<organism evidence="1 2">
    <name type="scientific">Stella humosa</name>
    <dbReference type="NCBI Taxonomy" id="94"/>
    <lineage>
        <taxon>Bacteria</taxon>
        <taxon>Pseudomonadati</taxon>
        <taxon>Pseudomonadota</taxon>
        <taxon>Alphaproteobacteria</taxon>
        <taxon>Rhodospirillales</taxon>
        <taxon>Stellaceae</taxon>
        <taxon>Stella</taxon>
    </lineage>
</organism>
<dbReference type="RefSeq" id="WP_123690274.1">
    <property type="nucleotide sequence ID" value="NZ_AP019700.1"/>
</dbReference>
<reference evidence="1 2" key="1">
    <citation type="submission" date="2018-11" db="EMBL/GenBank/DDBJ databases">
        <title>Genomic Encyclopedia of Type Strains, Phase IV (KMG-IV): sequencing the most valuable type-strain genomes for metagenomic binning, comparative biology and taxonomic classification.</title>
        <authorList>
            <person name="Goeker M."/>
        </authorList>
    </citation>
    <scope>NUCLEOTIDE SEQUENCE [LARGE SCALE GENOMIC DNA]</scope>
    <source>
        <strain evidence="1 2">DSM 5900</strain>
    </source>
</reference>
<protein>
    <recommendedName>
        <fullName evidence="3">Reverse transcriptase (RNA-dependent DNA polymerase)</fullName>
    </recommendedName>
</protein>
<proteinExistence type="predicted"/>
<dbReference type="AlphaFoldDB" id="A0A3N1LK92"/>
<evidence type="ECO:0000313" key="1">
    <source>
        <dbReference type="EMBL" id="ROP90846.1"/>
    </source>
</evidence>
<evidence type="ECO:0008006" key="3">
    <source>
        <dbReference type="Google" id="ProtNLM"/>
    </source>
</evidence>